<keyword evidence="1" id="KW-1133">Transmembrane helix</keyword>
<dbReference type="AlphaFoldDB" id="A0AA86QEM7"/>
<protein>
    <submittedName>
        <fullName evidence="3">Hypothetical_protein</fullName>
    </submittedName>
</protein>
<comment type="caution">
    <text evidence="2">The sequence shown here is derived from an EMBL/GenBank/DDBJ whole genome shotgun (WGS) entry which is preliminary data.</text>
</comment>
<organism evidence="2">
    <name type="scientific">Hexamita inflata</name>
    <dbReference type="NCBI Taxonomy" id="28002"/>
    <lineage>
        <taxon>Eukaryota</taxon>
        <taxon>Metamonada</taxon>
        <taxon>Diplomonadida</taxon>
        <taxon>Hexamitidae</taxon>
        <taxon>Hexamitinae</taxon>
        <taxon>Hexamita</taxon>
    </lineage>
</organism>
<accession>A0AA86QEM7</accession>
<name>A0AA86QEM7_9EUKA</name>
<keyword evidence="1" id="KW-0472">Membrane</keyword>
<reference evidence="3 4" key="2">
    <citation type="submission" date="2024-07" db="EMBL/GenBank/DDBJ databases">
        <authorList>
            <person name="Akdeniz Z."/>
        </authorList>
    </citation>
    <scope>NUCLEOTIDE SEQUENCE [LARGE SCALE GENOMIC DNA]</scope>
</reference>
<evidence type="ECO:0000313" key="3">
    <source>
        <dbReference type="EMBL" id="CAL6069313.1"/>
    </source>
</evidence>
<dbReference type="Proteomes" id="UP001642409">
    <property type="component" value="Unassembled WGS sequence"/>
</dbReference>
<sequence>MKLFHLFFVPQKIINFVYLFIFLQLYITFPQLDLYIVVVYGYECSLQQNLEQMSWRSFLNYEKYNFLKQKLELVWSRMRNTSIIIKFGEICVSLASFGDKLKVAHFWGGLRPERGFERNILKIDEKINEIQGYTITNTSPFFLRNLQKCYITMQQTTSNHFSVMSNNKTTFNIQTTFEQIFTQHYNIVLHQGQYFHIKQDVRKQLQ</sequence>
<dbReference type="EMBL" id="CAXDID020000277">
    <property type="protein sequence ID" value="CAL6069313.1"/>
    <property type="molecule type" value="Genomic_DNA"/>
</dbReference>
<reference evidence="2" key="1">
    <citation type="submission" date="2023-06" db="EMBL/GenBank/DDBJ databases">
        <authorList>
            <person name="Kurt Z."/>
        </authorList>
    </citation>
    <scope>NUCLEOTIDE SEQUENCE</scope>
</reference>
<keyword evidence="4" id="KW-1185">Reference proteome</keyword>
<gene>
    <name evidence="2" type="ORF">HINF_LOCUS45529</name>
    <name evidence="3" type="ORF">HINF_LOCUS53918</name>
</gene>
<evidence type="ECO:0000256" key="1">
    <source>
        <dbReference type="SAM" id="Phobius"/>
    </source>
</evidence>
<evidence type="ECO:0000313" key="2">
    <source>
        <dbReference type="EMBL" id="CAI9957884.1"/>
    </source>
</evidence>
<evidence type="ECO:0000313" key="4">
    <source>
        <dbReference type="Proteomes" id="UP001642409"/>
    </source>
</evidence>
<proteinExistence type="predicted"/>
<feature type="transmembrane region" description="Helical" evidence="1">
    <location>
        <begin position="16"/>
        <end position="42"/>
    </location>
</feature>
<keyword evidence="1" id="KW-0812">Transmembrane</keyword>
<dbReference type="EMBL" id="CATOUU010000895">
    <property type="protein sequence ID" value="CAI9957884.1"/>
    <property type="molecule type" value="Genomic_DNA"/>
</dbReference>